<evidence type="ECO:0000256" key="7">
    <source>
        <dbReference type="SAM" id="Coils"/>
    </source>
</evidence>
<keyword evidence="7" id="KW-0175">Coiled coil</keyword>
<dbReference type="InterPro" id="IPR019734">
    <property type="entry name" value="TPR_rpt"/>
</dbReference>
<reference evidence="10" key="1">
    <citation type="journal article" date="2019" name="Int. J. Syst. Evol. Microbiol.">
        <title>The Global Catalogue of Microorganisms (GCM) 10K type strain sequencing project: providing services to taxonomists for standard genome sequencing and annotation.</title>
        <authorList>
            <consortium name="The Broad Institute Genomics Platform"/>
            <consortium name="The Broad Institute Genome Sequencing Center for Infectious Disease"/>
            <person name="Wu L."/>
            <person name="Ma J."/>
        </authorList>
    </citation>
    <scope>NUCLEOTIDE SEQUENCE [LARGE SCALE GENOMIC DNA]</scope>
    <source>
        <strain evidence="10">JCM 17338</strain>
    </source>
</reference>
<dbReference type="CDD" id="cd16917">
    <property type="entry name" value="HATPase_UhpB-NarQ-NarX-like"/>
    <property type="match status" value="1"/>
</dbReference>
<evidence type="ECO:0000313" key="9">
    <source>
        <dbReference type="EMBL" id="GAA3972708.1"/>
    </source>
</evidence>
<sequence length="564" mass="64614">MKRPLTHQLLVLICIFFSSCFKENKRKDDVANAPVKNALIAKGNTLWDNGKTDEAFLVFNQARELSAKDKDSFNLAIALGSMGIIATESGDSFDGQEYSFEALKYLQINQKRDHPYLVSNFNNLGIASYDLKKYADAIDFYTQAIPLITDSSYMHITKNNLANAYRESVKYPMAIRFYNQVLSARPSDANKARTLTNLAKTQFLSNSHFIPVPMYLEALKIRRQTQDLWGQNSSYSHLSDYYLRVKPDSALFYSKLMYRLALALNNPDNELEALAKLAELEPLKRLFYFKRYRQLDDSLTGIRNASKNQFALIRYQTEKHKSEKLRLEKENEQKKLQIARRNIWLSIAVFAIILTLLTSVAVYRQRKKRIAHQAQEQIKENKLKTSKEIHDVVANGLYRMMSEVEYSPTIDKQGLISQIEILYNQSRRISHSVSASPMDFIDRLNELIRSFSNPETKILTVGLEEKLNSCLNAQIKEEVLLIIQELLVNMDKHSNAAQVVLRFEILQNQLEIRYRDNGKGLSKDNNAGKGLLNTESRITALKGVFTFGHHSSSGVEAQIQIPLT</sequence>
<keyword evidence="8" id="KW-1133">Transmembrane helix</keyword>
<evidence type="ECO:0000256" key="1">
    <source>
        <dbReference type="ARBA" id="ARBA00000085"/>
    </source>
</evidence>
<protein>
    <recommendedName>
        <fullName evidence="2">histidine kinase</fullName>
        <ecNumber evidence="2">2.7.13.3</ecNumber>
    </recommendedName>
</protein>
<proteinExistence type="predicted"/>
<dbReference type="InterPro" id="IPR011990">
    <property type="entry name" value="TPR-like_helical_dom_sf"/>
</dbReference>
<evidence type="ECO:0000256" key="8">
    <source>
        <dbReference type="SAM" id="Phobius"/>
    </source>
</evidence>
<dbReference type="PANTHER" id="PTHR24421:SF10">
    <property type="entry name" value="NITRATE_NITRITE SENSOR PROTEIN NARQ"/>
    <property type="match status" value="1"/>
</dbReference>
<dbReference type="SUPFAM" id="SSF55874">
    <property type="entry name" value="ATPase domain of HSP90 chaperone/DNA topoisomerase II/histidine kinase"/>
    <property type="match status" value="1"/>
</dbReference>
<accession>A0ABP7PX90</accession>
<comment type="caution">
    <text evidence="9">The sequence shown here is derived from an EMBL/GenBank/DDBJ whole genome shotgun (WGS) entry which is preliminary data.</text>
</comment>
<evidence type="ECO:0000256" key="2">
    <source>
        <dbReference type="ARBA" id="ARBA00012438"/>
    </source>
</evidence>
<dbReference type="SUPFAM" id="SSF48452">
    <property type="entry name" value="TPR-like"/>
    <property type="match status" value="1"/>
</dbReference>
<keyword evidence="8" id="KW-0812">Transmembrane</keyword>
<dbReference type="SMART" id="SM00028">
    <property type="entry name" value="TPR"/>
    <property type="match status" value="3"/>
</dbReference>
<dbReference type="RefSeq" id="WP_344767767.1">
    <property type="nucleotide sequence ID" value="NZ_BAABAK010000015.1"/>
</dbReference>
<dbReference type="PANTHER" id="PTHR24421">
    <property type="entry name" value="NITRATE/NITRITE SENSOR PROTEIN NARX-RELATED"/>
    <property type="match status" value="1"/>
</dbReference>
<feature type="repeat" description="TPR" evidence="6">
    <location>
        <begin position="118"/>
        <end position="151"/>
    </location>
</feature>
<evidence type="ECO:0000256" key="6">
    <source>
        <dbReference type="PROSITE-ProRule" id="PRU00339"/>
    </source>
</evidence>
<keyword evidence="10" id="KW-1185">Reference proteome</keyword>
<feature type="transmembrane region" description="Helical" evidence="8">
    <location>
        <begin position="343"/>
        <end position="363"/>
    </location>
</feature>
<feature type="repeat" description="TPR" evidence="6">
    <location>
        <begin position="155"/>
        <end position="188"/>
    </location>
</feature>
<dbReference type="PROSITE" id="PS50005">
    <property type="entry name" value="TPR"/>
    <property type="match status" value="2"/>
</dbReference>
<dbReference type="InterPro" id="IPR036890">
    <property type="entry name" value="HATPase_C_sf"/>
</dbReference>
<evidence type="ECO:0000256" key="3">
    <source>
        <dbReference type="ARBA" id="ARBA00022679"/>
    </source>
</evidence>
<dbReference type="Gene3D" id="1.25.40.10">
    <property type="entry name" value="Tetratricopeptide repeat domain"/>
    <property type="match status" value="1"/>
</dbReference>
<feature type="coiled-coil region" evidence="7">
    <location>
        <begin position="315"/>
        <end position="342"/>
    </location>
</feature>
<name>A0ABP7PX90_9SPHI</name>
<dbReference type="PROSITE" id="PS51257">
    <property type="entry name" value="PROKAR_LIPOPROTEIN"/>
    <property type="match status" value="1"/>
</dbReference>
<keyword evidence="6" id="KW-0802">TPR repeat</keyword>
<keyword evidence="8" id="KW-0472">Membrane</keyword>
<keyword evidence="3" id="KW-0808">Transferase</keyword>
<dbReference type="Gene3D" id="3.30.565.10">
    <property type="entry name" value="Histidine kinase-like ATPase, C-terminal domain"/>
    <property type="match status" value="1"/>
</dbReference>
<dbReference type="EC" id="2.7.13.3" evidence="2"/>
<comment type="catalytic activity">
    <reaction evidence="1">
        <text>ATP + protein L-histidine = ADP + protein N-phospho-L-histidine.</text>
        <dbReference type="EC" id="2.7.13.3"/>
    </reaction>
</comment>
<keyword evidence="5" id="KW-0902">Two-component regulatory system</keyword>
<dbReference type="Proteomes" id="UP001501081">
    <property type="component" value="Unassembled WGS sequence"/>
</dbReference>
<gene>
    <name evidence="9" type="ORF">GCM10022246_26270</name>
</gene>
<dbReference type="InterPro" id="IPR050482">
    <property type="entry name" value="Sensor_HK_TwoCompSys"/>
</dbReference>
<evidence type="ECO:0000256" key="4">
    <source>
        <dbReference type="ARBA" id="ARBA00022777"/>
    </source>
</evidence>
<dbReference type="EMBL" id="BAABAK010000015">
    <property type="protein sequence ID" value="GAA3972708.1"/>
    <property type="molecule type" value="Genomic_DNA"/>
</dbReference>
<evidence type="ECO:0000256" key="5">
    <source>
        <dbReference type="ARBA" id="ARBA00023012"/>
    </source>
</evidence>
<evidence type="ECO:0000313" key="10">
    <source>
        <dbReference type="Proteomes" id="UP001501081"/>
    </source>
</evidence>
<keyword evidence="4" id="KW-0418">Kinase</keyword>
<organism evidence="9 10">
    <name type="scientific">Pedobacter ginsengiterrae</name>
    <dbReference type="NCBI Taxonomy" id="871696"/>
    <lineage>
        <taxon>Bacteria</taxon>
        <taxon>Pseudomonadati</taxon>
        <taxon>Bacteroidota</taxon>
        <taxon>Sphingobacteriia</taxon>
        <taxon>Sphingobacteriales</taxon>
        <taxon>Sphingobacteriaceae</taxon>
        <taxon>Pedobacter</taxon>
    </lineage>
</organism>